<organism evidence="1 2">
    <name type="scientific">Penicillium camemberti (strain FM 013)</name>
    <dbReference type="NCBI Taxonomy" id="1429867"/>
    <lineage>
        <taxon>Eukaryota</taxon>
        <taxon>Fungi</taxon>
        <taxon>Dikarya</taxon>
        <taxon>Ascomycota</taxon>
        <taxon>Pezizomycotina</taxon>
        <taxon>Eurotiomycetes</taxon>
        <taxon>Eurotiomycetidae</taxon>
        <taxon>Eurotiales</taxon>
        <taxon>Aspergillaceae</taxon>
        <taxon>Penicillium</taxon>
    </lineage>
</organism>
<dbReference type="Proteomes" id="UP000053732">
    <property type="component" value="Unassembled WGS sequence"/>
</dbReference>
<protein>
    <submittedName>
        <fullName evidence="1">Str. FM013</fullName>
    </submittedName>
</protein>
<evidence type="ECO:0000313" key="1">
    <source>
        <dbReference type="EMBL" id="CRL18865.1"/>
    </source>
</evidence>
<evidence type="ECO:0000313" key="2">
    <source>
        <dbReference type="Proteomes" id="UP000053732"/>
    </source>
</evidence>
<reference evidence="1 2" key="1">
    <citation type="journal article" date="2014" name="Nat. Commun.">
        <title>Multiple recent horizontal transfers of a large genomic region in cheese making fungi.</title>
        <authorList>
            <person name="Cheeseman K."/>
            <person name="Ropars J."/>
            <person name="Renault P."/>
            <person name="Dupont J."/>
            <person name="Gouzy J."/>
            <person name="Branca A."/>
            <person name="Abraham A.L."/>
            <person name="Ceppi M."/>
            <person name="Conseiller E."/>
            <person name="Debuchy R."/>
            <person name="Malagnac F."/>
            <person name="Goarin A."/>
            <person name="Silar P."/>
            <person name="Lacoste S."/>
            <person name="Sallet E."/>
            <person name="Bensimon A."/>
            <person name="Giraud T."/>
            <person name="Brygoo Y."/>
        </authorList>
    </citation>
    <scope>NUCLEOTIDE SEQUENCE [LARGE SCALE GENOMIC DNA]</scope>
    <source>
        <strain evidence="2">FM 013</strain>
    </source>
</reference>
<dbReference type="AlphaFoldDB" id="A0A0G4NXS8"/>
<accession>A0A0G4NXS8</accession>
<dbReference type="EMBL" id="HG793135">
    <property type="protein sequence ID" value="CRL18865.1"/>
    <property type="molecule type" value="Genomic_DNA"/>
</dbReference>
<name>A0A0G4NXS8_PENC3</name>
<sequence length="39" mass="4217">MESDLPDQGPVYSEGTIRDHAVREFVPCTFGSSLPLAGH</sequence>
<keyword evidence="2" id="KW-1185">Reference proteome</keyword>
<gene>
    <name evidence="1" type="ORF">PCAMFM013_S002g000735</name>
</gene>
<proteinExistence type="predicted"/>